<dbReference type="EMBL" id="KN743024">
    <property type="protein sequence ID" value="KIH52686.1"/>
    <property type="molecule type" value="Genomic_DNA"/>
</dbReference>
<accession>A0A0C2G6J1</accession>
<proteinExistence type="predicted"/>
<dbReference type="AlphaFoldDB" id="A0A0C2G6J1"/>
<organism evidence="1 2">
    <name type="scientific">Ancylostoma duodenale</name>
    <dbReference type="NCBI Taxonomy" id="51022"/>
    <lineage>
        <taxon>Eukaryota</taxon>
        <taxon>Metazoa</taxon>
        <taxon>Ecdysozoa</taxon>
        <taxon>Nematoda</taxon>
        <taxon>Chromadorea</taxon>
        <taxon>Rhabditida</taxon>
        <taxon>Rhabditina</taxon>
        <taxon>Rhabditomorpha</taxon>
        <taxon>Strongyloidea</taxon>
        <taxon>Ancylostomatidae</taxon>
        <taxon>Ancylostomatinae</taxon>
        <taxon>Ancylostoma</taxon>
    </lineage>
</organism>
<gene>
    <name evidence="1" type="ORF">ANCDUO_17210</name>
</gene>
<name>A0A0C2G6J1_9BILA</name>
<evidence type="ECO:0000313" key="1">
    <source>
        <dbReference type="EMBL" id="KIH52686.1"/>
    </source>
</evidence>
<keyword evidence="2" id="KW-1185">Reference proteome</keyword>
<dbReference type="Proteomes" id="UP000054047">
    <property type="component" value="Unassembled WGS sequence"/>
</dbReference>
<sequence>MGLKSTSALPAGNLEYPFGSEILQNKSKYVGAYKSNLVEKPLLYPKASESAHIDCGRILQDDRLCLYDVLNRMK</sequence>
<protein>
    <submittedName>
        <fullName evidence="1">Uncharacterized protein</fullName>
    </submittedName>
</protein>
<reference evidence="1 2" key="1">
    <citation type="submission" date="2013-12" db="EMBL/GenBank/DDBJ databases">
        <title>Draft genome of the parsitic nematode Ancylostoma duodenale.</title>
        <authorList>
            <person name="Mitreva M."/>
        </authorList>
    </citation>
    <scope>NUCLEOTIDE SEQUENCE [LARGE SCALE GENOMIC DNA]</scope>
    <source>
        <strain evidence="1 2">Zhejiang</strain>
    </source>
</reference>
<evidence type="ECO:0000313" key="2">
    <source>
        <dbReference type="Proteomes" id="UP000054047"/>
    </source>
</evidence>